<evidence type="ECO:0000313" key="1">
    <source>
        <dbReference type="Proteomes" id="UP000515160"/>
    </source>
</evidence>
<dbReference type="Proteomes" id="UP000515160">
    <property type="component" value="Chromosome 2L"/>
</dbReference>
<protein>
    <submittedName>
        <fullName evidence="2">Uncharacterized protein LOC127565259 isoform X1</fullName>
    </submittedName>
</protein>
<dbReference type="AlphaFoldDB" id="A0A9C6ST07"/>
<gene>
    <name evidence="2" type="primary">LOC127565259</name>
</gene>
<dbReference type="GeneID" id="127565259"/>
<proteinExistence type="predicted"/>
<sequence>MNSEPQMNLEKSQTQLKGNACHDMTDVNWAAYNAFRCDLAKVHKTFCCCTQTDFTEEVGTLTDPSQGWKYVGQPAARWRSKSLPPKCREAIWNQ</sequence>
<organism evidence="1 2">
    <name type="scientific">Drosophila albomicans</name>
    <name type="common">Fruit fly</name>
    <dbReference type="NCBI Taxonomy" id="7291"/>
    <lineage>
        <taxon>Eukaryota</taxon>
        <taxon>Metazoa</taxon>
        <taxon>Ecdysozoa</taxon>
        <taxon>Arthropoda</taxon>
        <taxon>Hexapoda</taxon>
        <taxon>Insecta</taxon>
        <taxon>Pterygota</taxon>
        <taxon>Neoptera</taxon>
        <taxon>Endopterygota</taxon>
        <taxon>Diptera</taxon>
        <taxon>Brachycera</taxon>
        <taxon>Muscomorpha</taxon>
        <taxon>Ephydroidea</taxon>
        <taxon>Drosophilidae</taxon>
        <taxon>Drosophila</taxon>
    </lineage>
</organism>
<name>A0A9C6ST07_DROAB</name>
<accession>A0A9C6ST07</accession>
<dbReference type="OrthoDB" id="7842158at2759"/>
<dbReference type="RefSeq" id="XP_051858930.1">
    <property type="nucleotide sequence ID" value="XM_052002970.1"/>
</dbReference>
<keyword evidence="1" id="KW-1185">Reference proteome</keyword>
<reference evidence="2" key="1">
    <citation type="submission" date="2025-08" db="UniProtKB">
        <authorList>
            <consortium name="RefSeq"/>
        </authorList>
    </citation>
    <scope>IDENTIFICATION</scope>
    <source>
        <strain evidence="2">15112-1751.03</strain>
        <tissue evidence="2">Whole Adult</tissue>
    </source>
</reference>
<evidence type="ECO:0000313" key="2">
    <source>
        <dbReference type="RefSeq" id="XP_051858930.1"/>
    </source>
</evidence>